<proteinExistence type="predicted"/>
<reference evidence="1" key="1">
    <citation type="journal article" date="2023" name="Nat. Commun.">
        <title>Diploid and tetraploid genomes of Acorus and the evolution of monocots.</title>
        <authorList>
            <person name="Ma L."/>
            <person name="Liu K.W."/>
            <person name="Li Z."/>
            <person name="Hsiao Y.Y."/>
            <person name="Qi Y."/>
            <person name="Fu T."/>
            <person name="Tang G.D."/>
            <person name="Zhang D."/>
            <person name="Sun W.H."/>
            <person name="Liu D.K."/>
            <person name="Li Y."/>
            <person name="Chen G.Z."/>
            <person name="Liu X.D."/>
            <person name="Liao X.Y."/>
            <person name="Jiang Y.T."/>
            <person name="Yu X."/>
            <person name="Hao Y."/>
            <person name="Huang J."/>
            <person name="Zhao X.W."/>
            <person name="Ke S."/>
            <person name="Chen Y.Y."/>
            <person name="Wu W.L."/>
            <person name="Hsu J.L."/>
            <person name="Lin Y.F."/>
            <person name="Huang M.D."/>
            <person name="Li C.Y."/>
            <person name="Huang L."/>
            <person name="Wang Z.W."/>
            <person name="Zhao X."/>
            <person name="Zhong W.Y."/>
            <person name="Peng D.H."/>
            <person name="Ahmad S."/>
            <person name="Lan S."/>
            <person name="Zhang J.S."/>
            <person name="Tsai W.C."/>
            <person name="Van de Peer Y."/>
            <person name="Liu Z.J."/>
        </authorList>
    </citation>
    <scope>NUCLEOTIDE SEQUENCE</scope>
    <source>
        <strain evidence="1">CP</strain>
    </source>
</reference>
<name>A0AAV9CVW2_ACOCL</name>
<protein>
    <submittedName>
        <fullName evidence="1">Uncharacterized protein</fullName>
    </submittedName>
</protein>
<keyword evidence="2" id="KW-1185">Reference proteome</keyword>
<evidence type="ECO:0000313" key="2">
    <source>
        <dbReference type="Proteomes" id="UP001180020"/>
    </source>
</evidence>
<sequence>MNPQPNPFGTTFSGAGSGFIRRGLSANGEKFLGSSSEFMQICEEQVEGGLVSIPSQGSGVAPLLDIVAYGGYAFTGGVLGENNEEGSLRRDEEPWFKQAELYAALHGCKTSPLWSL</sequence>
<evidence type="ECO:0000313" key="1">
    <source>
        <dbReference type="EMBL" id="KAK1292594.1"/>
    </source>
</evidence>
<dbReference type="Proteomes" id="UP001180020">
    <property type="component" value="Unassembled WGS sequence"/>
</dbReference>
<organism evidence="1 2">
    <name type="scientific">Acorus calamus</name>
    <name type="common">Sweet flag</name>
    <dbReference type="NCBI Taxonomy" id="4465"/>
    <lineage>
        <taxon>Eukaryota</taxon>
        <taxon>Viridiplantae</taxon>
        <taxon>Streptophyta</taxon>
        <taxon>Embryophyta</taxon>
        <taxon>Tracheophyta</taxon>
        <taxon>Spermatophyta</taxon>
        <taxon>Magnoliopsida</taxon>
        <taxon>Liliopsida</taxon>
        <taxon>Acoraceae</taxon>
        <taxon>Acorus</taxon>
    </lineage>
</organism>
<accession>A0AAV9CVW2</accession>
<gene>
    <name evidence="1" type="ORF">QJS10_CPB17g02485</name>
</gene>
<comment type="caution">
    <text evidence="1">The sequence shown here is derived from an EMBL/GenBank/DDBJ whole genome shotgun (WGS) entry which is preliminary data.</text>
</comment>
<dbReference type="EMBL" id="JAUJYO010000017">
    <property type="protein sequence ID" value="KAK1292594.1"/>
    <property type="molecule type" value="Genomic_DNA"/>
</dbReference>
<dbReference type="AlphaFoldDB" id="A0AAV9CVW2"/>
<reference evidence="1" key="2">
    <citation type="submission" date="2023-06" db="EMBL/GenBank/DDBJ databases">
        <authorList>
            <person name="Ma L."/>
            <person name="Liu K.-W."/>
            <person name="Li Z."/>
            <person name="Hsiao Y.-Y."/>
            <person name="Qi Y."/>
            <person name="Fu T."/>
            <person name="Tang G."/>
            <person name="Zhang D."/>
            <person name="Sun W.-H."/>
            <person name="Liu D.-K."/>
            <person name="Li Y."/>
            <person name="Chen G.-Z."/>
            <person name="Liu X.-D."/>
            <person name="Liao X.-Y."/>
            <person name="Jiang Y.-T."/>
            <person name="Yu X."/>
            <person name="Hao Y."/>
            <person name="Huang J."/>
            <person name="Zhao X.-W."/>
            <person name="Ke S."/>
            <person name="Chen Y.-Y."/>
            <person name="Wu W.-L."/>
            <person name="Hsu J.-L."/>
            <person name="Lin Y.-F."/>
            <person name="Huang M.-D."/>
            <person name="Li C.-Y."/>
            <person name="Huang L."/>
            <person name="Wang Z.-W."/>
            <person name="Zhao X."/>
            <person name="Zhong W.-Y."/>
            <person name="Peng D.-H."/>
            <person name="Ahmad S."/>
            <person name="Lan S."/>
            <person name="Zhang J.-S."/>
            <person name="Tsai W.-C."/>
            <person name="Van De Peer Y."/>
            <person name="Liu Z.-J."/>
        </authorList>
    </citation>
    <scope>NUCLEOTIDE SEQUENCE</scope>
    <source>
        <strain evidence="1">CP</strain>
        <tissue evidence="1">Leaves</tissue>
    </source>
</reference>